<evidence type="ECO:0000259" key="1">
    <source>
        <dbReference type="PROSITE" id="PS51034"/>
    </source>
</evidence>
<proteinExistence type="predicted"/>
<dbReference type="InterPro" id="IPR055356">
    <property type="entry name" value="ZP-N"/>
</dbReference>
<dbReference type="AlphaFoldDB" id="A0ABD1IXB5"/>
<dbReference type="InterPro" id="IPR001507">
    <property type="entry name" value="ZP_dom"/>
</dbReference>
<organism evidence="2 3">
    <name type="scientific">Coilia grayii</name>
    <name type="common">Gray's grenadier anchovy</name>
    <dbReference type="NCBI Taxonomy" id="363190"/>
    <lineage>
        <taxon>Eukaryota</taxon>
        <taxon>Metazoa</taxon>
        <taxon>Chordata</taxon>
        <taxon>Craniata</taxon>
        <taxon>Vertebrata</taxon>
        <taxon>Euteleostomi</taxon>
        <taxon>Actinopterygii</taxon>
        <taxon>Neopterygii</taxon>
        <taxon>Teleostei</taxon>
        <taxon>Clupei</taxon>
        <taxon>Clupeiformes</taxon>
        <taxon>Clupeoidei</taxon>
        <taxon>Engraulidae</taxon>
        <taxon>Coilinae</taxon>
        <taxon>Coilia</taxon>
    </lineage>
</organism>
<reference evidence="2 3" key="1">
    <citation type="submission" date="2024-09" db="EMBL/GenBank/DDBJ databases">
        <title>A chromosome-level genome assembly of Gray's grenadier anchovy, Coilia grayii.</title>
        <authorList>
            <person name="Fu Z."/>
        </authorList>
    </citation>
    <scope>NUCLEOTIDE SEQUENCE [LARGE SCALE GENOMIC DNA]</scope>
    <source>
        <strain evidence="2">G4</strain>
        <tissue evidence="2">Muscle</tissue>
    </source>
</reference>
<comment type="caution">
    <text evidence="2">The sequence shown here is derived from an EMBL/GenBank/DDBJ whole genome shotgun (WGS) entry which is preliminary data.</text>
</comment>
<dbReference type="EMBL" id="JBHFQA010000022">
    <property type="protein sequence ID" value="KAL2079595.1"/>
    <property type="molecule type" value="Genomic_DNA"/>
</dbReference>
<gene>
    <name evidence="2" type="ORF">ACEWY4_025339</name>
</gene>
<dbReference type="PANTHER" id="PTHR47130">
    <property type="entry name" value="SI:DKEY-19B23.11-RELATED"/>
    <property type="match status" value="1"/>
</dbReference>
<protein>
    <recommendedName>
        <fullName evidence="1">ZP domain-containing protein</fullName>
    </recommendedName>
</protein>
<dbReference type="Proteomes" id="UP001591681">
    <property type="component" value="Unassembled WGS sequence"/>
</dbReference>
<evidence type="ECO:0000313" key="2">
    <source>
        <dbReference type="EMBL" id="KAL2079595.1"/>
    </source>
</evidence>
<evidence type="ECO:0000313" key="3">
    <source>
        <dbReference type="Proteomes" id="UP001591681"/>
    </source>
</evidence>
<dbReference type="Pfam" id="PF26562">
    <property type="entry name" value="Ig-like"/>
    <property type="match status" value="1"/>
</dbReference>
<keyword evidence="3" id="KW-1185">Reference proteome</keyword>
<feature type="domain" description="ZP" evidence="1">
    <location>
        <begin position="591"/>
        <end position="680"/>
    </location>
</feature>
<sequence>MRKTKCSDIFTGIIETECRERYLAVQVRLNNARSEPRFEAVDTTGLHPITKEYGTVCGYSSEFYGEMGIAELRASYFSCHTREQGSEEFAFNFNLIMVDQHGEEMTYNVSKTCTLPLPLSPREVICEMDYMEVNIDRTVPYPITGGGVEPQNWDSTISSVHSLASSDWQLMFLKEGPRSAPLSLSKAHELGYRLHFTPGRVLLRTPYGRPFSFISVVNGVPVEAIHAVLFSRQRWSVVIFDLVAACSADEGSFDGTTLNWQVPAMTFPLSSHAGFVSKTVNIGVNGKLLDPQITADRGYTLSTAGDKVDISIPFDAEGGRRHRFVAHNAYLEIYTIYLYYEGVFMDSVHTESRYWHTKFLMTPLLPHFPLTVNQTILEERIFTVYLGNIPSDVVLATVSINDHEFSVAMATQSGYTIVEVPHANRTHGYVMKVPFEDPIVRKWYFREGFLKYLLNVNFTLNVINQEDYYFHVSSFEARIHDVYPPSFNGHCMDHGILFKLDHKEFDHMWDITIGDHPLTEQFAAEQGYLMVNDSQSVLLDVPLFSPGYVYEGINLHRFFGSFEILSRDARTQEIQKYSAKRCPFQTTQIIVCSPRGVMTVVADVIKSTPQAIPQRTTLLDPTCRPKETDDTRVLFEFELSTCGTTLKVKNGMMIFENIIIFEPENIPSVRPVITRDTTFE</sequence>
<dbReference type="Gene3D" id="2.60.40.3210">
    <property type="entry name" value="Zona pellucida, ZP-N domain"/>
    <property type="match status" value="1"/>
</dbReference>
<dbReference type="PANTHER" id="PTHR47130:SF6">
    <property type="entry name" value="EGG ENVELOPE GLYCOPROTEIN-LIKE PRECURSOR"/>
    <property type="match status" value="1"/>
</dbReference>
<dbReference type="PROSITE" id="PS51034">
    <property type="entry name" value="ZP_2"/>
    <property type="match status" value="1"/>
</dbReference>
<dbReference type="Pfam" id="PF23344">
    <property type="entry name" value="ZP-N"/>
    <property type="match status" value="1"/>
</dbReference>
<dbReference type="InterPro" id="IPR058876">
    <property type="entry name" value="Ig-like_ZP"/>
</dbReference>
<accession>A0ABD1IXB5</accession>
<name>A0ABD1IXB5_9TELE</name>